<protein>
    <submittedName>
        <fullName evidence="1">Uncharacterized protein</fullName>
    </submittedName>
</protein>
<feature type="non-terminal residue" evidence="1">
    <location>
        <position position="1"/>
    </location>
</feature>
<proteinExistence type="predicted"/>
<reference evidence="1" key="1">
    <citation type="submission" date="2021-02" db="EMBL/GenBank/DDBJ databases">
        <authorList>
            <person name="Nowell W R."/>
        </authorList>
    </citation>
    <scope>NUCLEOTIDE SEQUENCE</scope>
</reference>
<evidence type="ECO:0000313" key="2">
    <source>
        <dbReference type="Proteomes" id="UP000663851"/>
    </source>
</evidence>
<dbReference type="Proteomes" id="UP000663851">
    <property type="component" value="Unassembled WGS sequence"/>
</dbReference>
<evidence type="ECO:0000313" key="1">
    <source>
        <dbReference type="EMBL" id="CAF4560326.1"/>
    </source>
</evidence>
<name>A0A820ZP80_9BILA</name>
<accession>A0A820ZP80</accession>
<organism evidence="1 2">
    <name type="scientific">Rotaria socialis</name>
    <dbReference type="NCBI Taxonomy" id="392032"/>
    <lineage>
        <taxon>Eukaryota</taxon>
        <taxon>Metazoa</taxon>
        <taxon>Spiralia</taxon>
        <taxon>Gnathifera</taxon>
        <taxon>Rotifera</taxon>
        <taxon>Eurotatoria</taxon>
        <taxon>Bdelloidea</taxon>
        <taxon>Philodinida</taxon>
        <taxon>Philodinidae</taxon>
        <taxon>Rotaria</taxon>
    </lineage>
</organism>
<sequence length="45" mass="5024">CLPRNNSLREGIQAESISKTCIIPCPLGLPMNTRHELTKEQINCT</sequence>
<dbReference type="AlphaFoldDB" id="A0A820ZP80"/>
<dbReference type="EMBL" id="CAJOBO010006364">
    <property type="protein sequence ID" value="CAF4560326.1"/>
    <property type="molecule type" value="Genomic_DNA"/>
</dbReference>
<comment type="caution">
    <text evidence="1">The sequence shown here is derived from an EMBL/GenBank/DDBJ whole genome shotgun (WGS) entry which is preliminary data.</text>
</comment>
<gene>
    <name evidence="1" type="ORF">HFQ381_LOCUS31422</name>
</gene>